<reference evidence="3 4" key="1">
    <citation type="submission" date="2024-09" db="EMBL/GenBank/DDBJ databases">
        <authorList>
            <person name="Sun Q."/>
            <person name="Mori K."/>
        </authorList>
    </citation>
    <scope>NUCLEOTIDE SEQUENCE [LARGE SCALE GENOMIC DNA]</scope>
    <source>
        <strain evidence="3 4">CCM 8543</strain>
    </source>
</reference>
<dbReference type="InterPro" id="IPR019223">
    <property type="entry name" value="DUF2147"/>
</dbReference>
<comment type="caution">
    <text evidence="3">The sequence shown here is derived from an EMBL/GenBank/DDBJ whole genome shotgun (WGS) entry which is preliminary data.</text>
</comment>
<evidence type="ECO:0000313" key="3">
    <source>
        <dbReference type="EMBL" id="MFC0209512.1"/>
    </source>
</evidence>
<dbReference type="EMBL" id="JBHLXD010000023">
    <property type="protein sequence ID" value="MFC0209512.1"/>
    <property type="molecule type" value="Genomic_DNA"/>
</dbReference>
<feature type="domain" description="DUF2147" evidence="2">
    <location>
        <begin position="58"/>
        <end position="112"/>
    </location>
</feature>
<dbReference type="RefSeq" id="WP_261521823.1">
    <property type="nucleotide sequence ID" value="NZ_JAODNW010000020.1"/>
</dbReference>
<evidence type="ECO:0000313" key="4">
    <source>
        <dbReference type="Proteomes" id="UP001589755"/>
    </source>
</evidence>
<name>A0ABV6DA64_9HYPH</name>
<evidence type="ECO:0000256" key="1">
    <source>
        <dbReference type="SAM" id="SignalP"/>
    </source>
</evidence>
<sequence>MRGMFLAGAALLIMAGPALADPIEGLWKTGSGNTAEIAPCGGALCITLKTGPHAGKRIGRFEVAGNGSYRGEVTDPANGKTYNGKGKLEGDVFTMSGCLLGRILCRSEKWARM</sequence>
<accession>A0ABV6DA64</accession>
<keyword evidence="1" id="KW-0732">Signal</keyword>
<feature type="chain" id="PRO_5045651652" evidence="1">
    <location>
        <begin position="21"/>
        <end position="113"/>
    </location>
</feature>
<organism evidence="3 4">
    <name type="scientific">Chelativorans intermedius</name>
    <dbReference type="NCBI Taxonomy" id="515947"/>
    <lineage>
        <taxon>Bacteria</taxon>
        <taxon>Pseudomonadati</taxon>
        <taxon>Pseudomonadota</taxon>
        <taxon>Alphaproteobacteria</taxon>
        <taxon>Hyphomicrobiales</taxon>
        <taxon>Phyllobacteriaceae</taxon>
        <taxon>Chelativorans</taxon>
    </lineage>
</organism>
<protein>
    <submittedName>
        <fullName evidence="3">DUF2147 domain-containing protein</fullName>
    </submittedName>
</protein>
<dbReference type="Gene3D" id="2.40.128.520">
    <property type="match status" value="1"/>
</dbReference>
<dbReference type="Pfam" id="PF09917">
    <property type="entry name" value="DUF2147"/>
    <property type="match status" value="1"/>
</dbReference>
<keyword evidence="4" id="KW-1185">Reference proteome</keyword>
<proteinExistence type="predicted"/>
<feature type="signal peptide" evidence="1">
    <location>
        <begin position="1"/>
        <end position="20"/>
    </location>
</feature>
<dbReference type="Proteomes" id="UP001589755">
    <property type="component" value="Unassembled WGS sequence"/>
</dbReference>
<gene>
    <name evidence="3" type="ORF">ACFFJ2_13990</name>
</gene>
<evidence type="ECO:0000259" key="2">
    <source>
        <dbReference type="Pfam" id="PF09917"/>
    </source>
</evidence>